<dbReference type="eggNOG" id="KOG3129">
    <property type="taxonomic scope" value="Eukaryota"/>
</dbReference>
<name>Q75AD0_EREGS</name>
<dbReference type="FunCoup" id="Q75AD0">
    <property type="interactions" value="1125"/>
</dbReference>
<evidence type="ECO:0000313" key="6">
    <source>
        <dbReference type="Proteomes" id="UP000000591"/>
    </source>
</evidence>
<dbReference type="KEGG" id="ago:AGOS_ADL013C"/>
<dbReference type="PANTHER" id="PTHR12651:SF1">
    <property type="entry name" value="26S PROTEASOME NON-ATPASE REGULATORY SUBUNIT 9"/>
    <property type="match status" value="1"/>
</dbReference>
<dbReference type="GeneID" id="4620232"/>
<dbReference type="Gene3D" id="6.10.140.1710">
    <property type="match status" value="1"/>
</dbReference>
<dbReference type="GO" id="GO:0070682">
    <property type="term" value="P:proteasome regulatory particle assembly"/>
    <property type="evidence" value="ECO:0000318"/>
    <property type="project" value="GO_Central"/>
</dbReference>
<evidence type="ECO:0000256" key="1">
    <source>
        <dbReference type="ARBA" id="ARBA00005256"/>
    </source>
</evidence>
<proteinExistence type="inferred from homology"/>
<gene>
    <name evidence="5" type="ORF">AGOS_ADL013C</name>
</gene>
<evidence type="ECO:0000256" key="2">
    <source>
        <dbReference type="ARBA" id="ARBA00023186"/>
    </source>
</evidence>
<dbReference type="GO" id="GO:0005634">
    <property type="term" value="C:nucleus"/>
    <property type="evidence" value="ECO:0000318"/>
    <property type="project" value="GO_Central"/>
</dbReference>
<dbReference type="RefSeq" id="NP_984084.1">
    <property type="nucleotide sequence ID" value="NM_209437.1"/>
</dbReference>
<dbReference type="InterPro" id="IPR041489">
    <property type="entry name" value="PDZ_6"/>
</dbReference>
<accession>Q75AD0</accession>
<dbReference type="SMART" id="SM00228">
    <property type="entry name" value="PDZ"/>
    <property type="match status" value="1"/>
</dbReference>
<dbReference type="InterPro" id="IPR035269">
    <property type="entry name" value="PSMD9"/>
</dbReference>
<dbReference type="GO" id="GO:0005829">
    <property type="term" value="C:cytosol"/>
    <property type="evidence" value="ECO:0007669"/>
    <property type="project" value="EnsemblFungi"/>
</dbReference>
<dbReference type="Pfam" id="PF17820">
    <property type="entry name" value="PDZ_6"/>
    <property type="match status" value="1"/>
</dbReference>
<dbReference type="OMA" id="DWGGRGM"/>
<dbReference type="AlphaFoldDB" id="Q75AD0"/>
<evidence type="ECO:0000256" key="3">
    <source>
        <dbReference type="ARBA" id="ARBA00068021"/>
    </source>
</evidence>
<dbReference type="FunFam" id="2.30.42.10:FF:000107">
    <property type="entry name" value="26S proteasome non-ATPase regulatory subunit 9"/>
    <property type="match status" value="1"/>
</dbReference>
<keyword evidence="6" id="KW-1185">Reference proteome</keyword>
<dbReference type="STRING" id="284811.Q75AD0"/>
<dbReference type="OrthoDB" id="72325at2759"/>
<dbReference type="GO" id="GO:0044183">
    <property type="term" value="F:protein folding chaperone"/>
    <property type="evidence" value="ECO:0007669"/>
    <property type="project" value="EnsemblFungi"/>
</dbReference>
<feature type="domain" description="PDZ" evidence="4">
    <location>
        <begin position="120"/>
        <end position="192"/>
    </location>
</feature>
<dbReference type="Proteomes" id="UP000000591">
    <property type="component" value="Chromosome IV"/>
</dbReference>
<evidence type="ECO:0000259" key="4">
    <source>
        <dbReference type="SMART" id="SM00228"/>
    </source>
</evidence>
<dbReference type="InterPro" id="IPR001478">
    <property type="entry name" value="PDZ"/>
</dbReference>
<dbReference type="GO" id="GO:0005737">
    <property type="term" value="C:cytoplasm"/>
    <property type="evidence" value="ECO:0000318"/>
    <property type="project" value="GO_Central"/>
</dbReference>
<dbReference type="PANTHER" id="PTHR12651">
    <property type="entry name" value="26S PROTEASOME NON-ATPASE REGULATORY SUBUNIT 9"/>
    <property type="match status" value="1"/>
</dbReference>
<reference evidence="6" key="2">
    <citation type="journal article" date="2013" name="G3 (Bethesda)">
        <title>Genomes of Ashbya fungi isolated from insects reveal four mating-type loci, numerous translocations, lack of transposons, and distinct gene duplications.</title>
        <authorList>
            <person name="Dietrich F.S."/>
            <person name="Voegeli S."/>
            <person name="Kuo S."/>
            <person name="Philippsen P."/>
        </authorList>
    </citation>
    <scope>GENOME REANNOTATION</scope>
    <source>
        <strain evidence="6">ATCC 10895 / CBS 109.51 / FGSC 9923 / NRRL Y-1056</strain>
    </source>
</reference>
<dbReference type="Pfam" id="PF18265">
    <property type="entry name" value="Nas2_N"/>
    <property type="match status" value="1"/>
</dbReference>
<reference evidence="5 6" key="1">
    <citation type="journal article" date="2004" name="Science">
        <title>The Ashbya gossypii genome as a tool for mapping the ancient Saccharomyces cerevisiae genome.</title>
        <authorList>
            <person name="Dietrich F.S."/>
            <person name="Voegeli S."/>
            <person name="Brachat S."/>
            <person name="Lerch A."/>
            <person name="Gates K."/>
            <person name="Steiner S."/>
            <person name="Mohr C."/>
            <person name="Pohlmann R."/>
            <person name="Luedi P."/>
            <person name="Choi S."/>
            <person name="Wing R.A."/>
            <person name="Flavier A."/>
            <person name="Gaffney T.D."/>
            <person name="Philippsen P."/>
        </authorList>
    </citation>
    <scope>NUCLEOTIDE SEQUENCE [LARGE SCALE GENOMIC DNA]</scope>
    <source>
        <strain evidence="6">ATCC 10895 / CBS 109.51 / FGSC 9923 / NRRL Y-1056</strain>
    </source>
</reference>
<dbReference type="EMBL" id="AE016817">
    <property type="protein sequence ID" value="AAS51908.1"/>
    <property type="molecule type" value="Genomic_DNA"/>
</dbReference>
<dbReference type="InterPro" id="IPR036034">
    <property type="entry name" value="PDZ_sf"/>
</dbReference>
<comment type="similarity">
    <text evidence="1">Belongs to the proteasome subunit p27 family.</text>
</comment>
<sequence length="218" mass="24229">MSEFDAIVGDLNRLTLDPSIRTQIETIKTLSLAELFALKKTVEDELGRLFDLLQNTHKCDLTNPLVTPDGFPRSDVDIVQVRILRRNINMLRNDLKAIIDHCNNVMSPEFQSKRAEQPASRHGVSYELKIPFAVVTELTVDSPSSRAGILVGDKIVKVGNIHAGNHQKLSAVGMTVRQSKDKQLSIRVLRKDGAFYDLTLTPSEWAGPGLLGCRLSEL</sequence>
<dbReference type="HOGENOM" id="CLU_073146_1_1_1"/>
<dbReference type="InParanoid" id="Q75AD0"/>
<evidence type="ECO:0000313" key="5">
    <source>
        <dbReference type="EMBL" id="AAS51908.1"/>
    </source>
</evidence>
<keyword evidence="2" id="KW-0143">Chaperone</keyword>
<dbReference type="InterPro" id="IPR040815">
    <property type="entry name" value="Nas2_N"/>
</dbReference>
<dbReference type="Gene3D" id="2.30.42.10">
    <property type="match status" value="1"/>
</dbReference>
<dbReference type="SUPFAM" id="SSF50156">
    <property type="entry name" value="PDZ domain-like"/>
    <property type="match status" value="1"/>
</dbReference>
<organism evidence="5 6">
    <name type="scientific">Eremothecium gossypii (strain ATCC 10895 / CBS 109.51 / FGSC 9923 / NRRL Y-1056)</name>
    <name type="common">Yeast</name>
    <name type="synonym">Ashbya gossypii</name>
    <dbReference type="NCBI Taxonomy" id="284811"/>
    <lineage>
        <taxon>Eukaryota</taxon>
        <taxon>Fungi</taxon>
        <taxon>Dikarya</taxon>
        <taxon>Ascomycota</taxon>
        <taxon>Saccharomycotina</taxon>
        <taxon>Saccharomycetes</taxon>
        <taxon>Saccharomycetales</taxon>
        <taxon>Saccharomycetaceae</taxon>
        <taxon>Eremothecium</taxon>
    </lineage>
</organism>
<protein>
    <recommendedName>
        <fullName evidence="3">Probable 26S proteasome regulatory subunit p27</fullName>
    </recommendedName>
</protein>